<dbReference type="Proteomes" id="UP000236199">
    <property type="component" value="Unassembled WGS sequence"/>
</dbReference>
<organism evidence="7 8">
    <name type="scientific">Petrotoga miotherma DSM 10691</name>
    <dbReference type="NCBI Taxonomy" id="1434326"/>
    <lineage>
        <taxon>Bacteria</taxon>
        <taxon>Thermotogati</taxon>
        <taxon>Thermotogota</taxon>
        <taxon>Thermotogae</taxon>
        <taxon>Petrotogales</taxon>
        <taxon>Petrotogaceae</taxon>
        <taxon>Petrotoga</taxon>
    </lineage>
</organism>
<keyword evidence="1 3" id="KW-0807">Transducer</keyword>
<keyword evidence="8" id="KW-1185">Reference proteome</keyword>
<gene>
    <name evidence="7" type="ORF">X928_08665</name>
</gene>
<dbReference type="InterPro" id="IPR024096">
    <property type="entry name" value="NO_sig/Golgi_transp_ligand-bd"/>
</dbReference>
<name>A0A2K1P838_9BACT</name>
<dbReference type="Pfam" id="PF07700">
    <property type="entry name" value="HNOB"/>
    <property type="match status" value="1"/>
</dbReference>
<dbReference type="GO" id="GO:0006935">
    <property type="term" value="P:chemotaxis"/>
    <property type="evidence" value="ECO:0007669"/>
    <property type="project" value="InterPro"/>
</dbReference>
<evidence type="ECO:0000256" key="3">
    <source>
        <dbReference type="PROSITE-ProRule" id="PRU00284"/>
    </source>
</evidence>
<dbReference type="CDD" id="cd11386">
    <property type="entry name" value="MCP_signal"/>
    <property type="match status" value="1"/>
</dbReference>
<dbReference type="GO" id="GO:0007165">
    <property type="term" value="P:signal transduction"/>
    <property type="evidence" value="ECO:0007669"/>
    <property type="project" value="UniProtKB-KW"/>
</dbReference>
<evidence type="ECO:0000256" key="5">
    <source>
        <dbReference type="SAM" id="Phobius"/>
    </source>
</evidence>
<dbReference type="InterPro" id="IPR004089">
    <property type="entry name" value="MCPsignal_dom"/>
</dbReference>
<evidence type="ECO:0000313" key="8">
    <source>
        <dbReference type="Proteomes" id="UP000236199"/>
    </source>
</evidence>
<proteinExistence type="inferred from homology"/>
<dbReference type="InterPro" id="IPR004090">
    <property type="entry name" value="Chemotax_Me-accpt_rcpt"/>
</dbReference>
<feature type="transmembrane region" description="Helical" evidence="5">
    <location>
        <begin position="229"/>
        <end position="250"/>
    </location>
</feature>
<accession>A0A2K1P838</accession>
<dbReference type="GO" id="GO:0004888">
    <property type="term" value="F:transmembrane signaling receptor activity"/>
    <property type="evidence" value="ECO:0007669"/>
    <property type="project" value="InterPro"/>
</dbReference>
<evidence type="ECO:0000259" key="6">
    <source>
        <dbReference type="PROSITE" id="PS50111"/>
    </source>
</evidence>
<evidence type="ECO:0000256" key="2">
    <source>
        <dbReference type="ARBA" id="ARBA00029447"/>
    </source>
</evidence>
<keyword evidence="5" id="KW-0812">Transmembrane</keyword>
<comment type="similarity">
    <text evidence="2">Belongs to the methyl-accepting chemotaxis (MCP) protein family.</text>
</comment>
<keyword evidence="5" id="KW-1133">Transmembrane helix</keyword>
<dbReference type="OrthoDB" id="1660488at2"/>
<dbReference type="RefSeq" id="WP_103079318.1">
    <property type="nucleotide sequence ID" value="NZ_AZRM01000045.1"/>
</dbReference>
<evidence type="ECO:0000313" key="7">
    <source>
        <dbReference type="EMBL" id="PNR98964.1"/>
    </source>
</evidence>
<dbReference type="Pfam" id="PF00015">
    <property type="entry name" value="MCPsignal"/>
    <property type="match status" value="1"/>
</dbReference>
<feature type="domain" description="Methyl-accepting transducer" evidence="6">
    <location>
        <begin position="319"/>
        <end position="569"/>
    </location>
</feature>
<dbReference type="InterPro" id="IPR038158">
    <property type="entry name" value="H-NOX_domain_sf"/>
</dbReference>
<dbReference type="SUPFAM" id="SSF111126">
    <property type="entry name" value="Ligand-binding domain in the NO signalling and Golgi transport"/>
    <property type="match status" value="1"/>
</dbReference>
<dbReference type="GO" id="GO:0020037">
    <property type="term" value="F:heme binding"/>
    <property type="evidence" value="ECO:0007669"/>
    <property type="project" value="InterPro"/>
</dbReference>
<dbReference type="AlphaFoldDB" id="A0A2K1P838"/>
<dbReference type="PANTHER" id="PTHR32089:SF112">
    <property type="entry name" value="LYSOZYME-LIKE PROTEIN-RELATED"/>
    <property type="match status" value="1"/>
</dbReference>
<dbReference type="SUPFAM" id="SSF58104">
    <property type="entry name" value="Methyl-accepting chemotaxis protein (MCP) signaling domain"/>
    <property type="match status" value="1"/>
</dbReference>
<feature type="transmembrane region" description="Helical" evidence="5">
    <location>
        <begin position="190"/>
        <end position="217"/>
    </location>
</feature>
<sequence>MKGMIVETWLETWKNTYGEDYVNQLLTEIGIPENKHFSPFEDLEDSKVFKLLDLISKSTNKSKEEIMKELGKKNIYTFKKYYPNFFKKKGLLSFLSTMNDVHKSLTRRIKGAKPPAIEFEIIDSNSAYLTYRSFRDMRYYFLGLLEGSAEVFGEKIEYEIVDQGSTDKGSFLKIKLESEKPYAKIKKARFFVAMSLSLMKMFFTSLTFYTIIIVFLLSWLFTWILGNHWYTFLITGILSGTFIFSMGNYFKRLFSSSTEGLQNLNNLEYDKPVLLKGEKLLEKHSLEIDSLRSNFNGIFIQLTGDIEEIETFTGKVGERAEEMKEISDSIGELVEQVAVSSEQIAQDAESISNVVEVNVNTIQSIISRENQMVDSLENAVKRINASSSKVENSSKEIESMSERFNNLVKESDKLEEDTQEILKVVDTVKGIADQTNLLALNAAIEASRAGEAGRGFAVVADEIRNLAEESKIAASQIDNILSRISSGIELLTKTVEKEFKSMKEGANNLRISSQDNKESATNIENISKEIREILDELSSEGVKLEDLTKNTQNLLAISEEGSATSEEISTSVKTFVNNIKEILQNIKEVEGFISSLKESLSSNT</sequence>
<dbReference type="InterPro" id="IPR011644">
    <property type="entry name" value="Heme_NO-bd"/>
</dbReference>
<comment type="caution">
    <text evidence="7">The sequence shown here is derived from an EMBL/GenBank/DDBJ whole genome shotgun (WGS) entry which is preliminary data.</text>
</comment>
<dbReference type="PROSITE" id="PS50111">
    <property type="entry name" value="CHEMOTAXIS_TRANSDUC_2"/>
    <property type="match status" value="1"/>
</dbReference>
<dbReference type="GO" id="GO:0016020">
    <property type="term" value="C:membrane"/>
    <property type="evidence" value="ECO:0007669"/>
    <property type="project" value="InterPro"/>
</dbReference>
<reference evidence="7 8" key="1">
    <citation type="submission" date="2013-12" db="EMBL/GenBank/DDBJ databases">
        <title>Comparative genomics of Petrotoga isolates.</title>
        <authorList>
            <person name="Nesbo C.L."/>
            <person name="Charchuk R."/>
            <person name="Chow K."/>
        </authorList>
    </citation>
    <scope>NUCLEOTIDE SEQUENCE [LARGE SCALE GENOMIC DNA]</scope>
    <source>
        <strain evidence="7 8">DSM 10691</strain>
    </source>
</reference>
<evidence type="ECO:0000256" key="1">
    <source>
        <dbReference type="ARBA" id="ARBA00023224"/>
    </source>
</evidence>
<feature type="coiled-coil region" evidence="4">
    <location>
        <begin position="366"/>
        <end position="417"/>
    </location>
</feature>
<dbReference type="PANTHER" id="PTHR32089">
    <property type="entry name" value="METHYL-ACCEPTING CHEMOTAXIS PROTEIN MCPB"/>
    <property type="match status" value="1"/>
</dbReference>
<protein>
    <submittedName>
        <fullName evidence="7">Methyl-accepting chemotaxis protein</fullName>
    </submittedName>
</protein>
<dbReference type="PRINTS" id="PR00260">
    <property type="entry name" value="CHEMTRNSDUCR"/>
</dbReference>
<dbReference type="Gene3D" id="1.10.287.950">
    <property type="entry name" value="Methyl-accepting chemotaxis protein"/>
    <property type="match status" value="1"/>
</dbReference>
<keyword evidence="4" id="KW-0175">Coiled coil</keyword>
<dbReference type="SMART" id="SM00283">
    <property type="entry name" value="MA"/>
    <property type="match status" value="1"/>
</dbReference>
<dbReference type="Gene3D" id="3.90.1520.10">
    <property type="entry name" value="H-NOX domain"/>
    <property type="match status" value="1"/>
</dbReference>
<evidence type="ECO:0000256" key="4">
    <source>
        <dbReference type="SAM" id="Coils"/>
    </source>
</evidence>
<dbReference type="EMBL" id="AZRM01000045">
    <property type="protein sequence ID" value="PNR98964.1"/>
    <property type="molecule type" value="Genomic_DNA"/>
</dbReference>
<keyword evidence="5" id="KW-0472">Membrane</keyword>